<evidence type="ECO:0000256" key="12">
    <source>
        <dbReference type="ARBA" id="ARBA00023187"/>
    </source>
</evidence>
<dbReference type="STRING" id="131310.A0A0N4ZX35"/>
<comment type="subcellular location">
    <subcellularLocation>
        <location evidence="1">Nucleus</location>
    </subcellularLocation>
</comment>
<dbReference type="GO" id="GO:0071006">
    <property type="term" value="C:U2-type catalytic step 1 spliceosome"/>
    <property type="evidence" value="ECO:0007669"/>
    <property type="project" value="TreeGrafter"/>
</dbReference>
<keyword evidence="12" id="KW-0508">mRNA splicing</keyword>
<feature type="compositionally biased region" description="Polar residues" evidence="17">
    <location>
        <begin position="27"/>
        <end position="36"/>
    </location>
</feature>
<feature type="zinc finger region" description="C3H1-type" evidence="15">
    <location>
        <begin position="313"/>
        <end position="340"/>
    </location>
</feature>
<evidence type="ECO:0000313" key="20">
    <source>
        <dbReference type="Proteomes" id="UP000038045"/>
    </source>
</evidence>
<protein>
    <submittedName>
        <fullName evidence="21">Pre-mRNA-splicing factor RBM22</fullName>
    </submittedName>
</protein>
<evidence type="ECO:0000256" key="14">
    <source>
        <dbReference type="PROSITE-ProRule" id="PRU00176"/>
    </source>
</evidence>
<dbReference type="SUPFAM" id="SSF54928">
    <property type="entry name" value="RNA-binding domain, RBD"/>
    <property type="match status" value="1"/>
</dbReference>
<evidence type="ECO:0000256" key="7">
    <source>
        <dbReference type="ARBA" id="ARBA00022833"/>
    </source>
</evidence>
<dbReference type="InterPro" id="IPR035979">
    <property type="entry name" value="RBD_domain_sf"/>
</dbReference>
<dbReference type="PROSITE" id="PS50103">
    <property type="entry name" value="ZF_C3H1"/>
    <property type="match status" value="1"/>
</dbReference>
<dbReference type="Pfam" id="PF00076">
    <property type="entry name" value="RRM_1"/>
    <property type="match status" value="1"/>
</dbReference>
<dbReference type="InterPro" id="IPR008917">
    <property type="entry name" value="TF_DNA-bd_sf"/>
</dbReference>
<dbReference type="FunFam" id="3.30.70.330:FF:000476">
    <property type="entry name" value="Zinc finger CCCH domain-containing protein 4"/>
    <property type="match status" value="1"/>
</dbReference>
<dbReference type="InterPro" id="IPR036855">
    <property type="entry name" value="Znf_CCCH_sf"/>
</dbReference>
<dbReference type="PANTHER" id="PTHR14089">
    <property type="entry name" value="PRE-MRNA-SPLICING FACTOR RBM22"/>
    <property type="match status" value="1"/>
</dbReference>
<evidence type="ECO:0000256" key="9">
    <source>
        <dbReference type="ARBA" id="ARBA00023015"/>
    </source>
</evidence>
<dbReference type="GO" id="GO:0000974">
    <property type="term" value="C:Prp19 complex"/>
    <property type="evidence" value="ECO:0007669"/>
    <property type="project" value="TreeGrafter"/>
</dbReference>
<keyword evidence="16" id="KW-0175">Coiled coil</keyword>
<accession>A0A0N4ZX35</accession>
<dbReference type="GO" id="GO:0008380">
    <property type="term" value="P:RNA splicing"/>
    <property type="evidence" value="ECO:0007669"/>
    <property type="project" value="UniProtKB-KW"/>
</dbReference>
<keyword evidence="5" id="KW-0747">Spliceosome</keyword>
<evidence type="ECO:0000256" key="1">
    <source>
        <dbReference type="ARBA" id="ARBA00004123"/>
    </source>
</evidence>
<dbReference type="SUPFAM" id="SSF57959">
    <property type="entry name" value="Leucine zipper domain"/>
    <property type="match status" value="1"/>
</dbReference>
<dbReference type="GO" id="GO:0017070">
    <property type="term" value="F:U6 snRNA binding"/>
    <property type="evidence" value="ECO:0007669"/>
    <property type="project" value="TreeGrafter"/>
</dbReference>
<dbReference type="WBParaSite" id="PTRK_0001324900.1">
    <property type="protein sequence ID" value="PTRK_0001324900.1"/>
    <property type="gene ID" value="PTRK_0001324900"/>
</dbReference>
<organism evidence="20 21">
    <name type="scientific">Parastrongyloides trichosuri</name>
    <name type="common">Possum-specific nematode worm</name>
    <dbReference type="NCBI Taxonomy" id="131310"/>
    <lineage>
        <taxon>Eukaryota</taxon>
        <taxon>Metazoa</taxon>
        <taxon>Ecdysozoa</taxon>
        <taxon>Nematoda</taxon>
        <taxon>Chromadorea</taxon>
        <taxon>Rhabditida</taxon>
        <taxon>Tylenchina</taxon>
        <taxon>Panagrolaimomorpha</taxon>
        <taxon>Strongyloidoidea</taxon>
        <taxon>Strongyloididae</taxon>
        <taxon>Parastrongyloides</taxon>
    </lineage>
</organism>
<dbReference type="InterPro" id="IPR000504">
    <property type="entry name" value="RRM_dom"/>
</dbReference>
<dbReference type="InterPro" id="IPR046347">
    <property type="entry name" value="bZIP_sf"/>
</dbReference>
<dbReference type="GO" id="GO:0008270">
    <property type="term" value="F:zinc ion binding"/>
    <property type="evidence" value="ECO:0007669"/>
    <property type="project" value="UniProtKB-KW"/>
</dbReference>
<dbReference type="GO" id="GO:0071007">
    <property type="term" value="C:U2-type catalytic step 2 spliceosome"/>
    <property type="evidence" value="ECO:0007669"/>
    <property type="project" value="TreeGrafter"/>
</dbReference>
<keyword evidence="4 15" id="KW-0479">Metal-binding</keyword>
<dbReference type="InterPro" id="IPR000571">
    <property type="entry name" value="Znf_CCCH"/>
</dbReference>
<dbReference type="Gene3D" id="1.20.5.170">
    <property type="match status" value="1"/>
</dbReference>
<feature type="domain" description="C3H1-type" evidence="19">
    <location>
        <begin position="313"/>
        <end position="340"/>
    </location>
</feature>
<dbReference type="InterPro" id="IPR032297">
    <property type="entry name" value="Torus"/>
</dbReference>
<dbReference type="GO" id="GO:0003700">
    <property type="term" value="F:DNA-binding transcription factor activity"/>
    <property type="evidence" value="ECO:0007669"/>
    <property type="project" value="InterPro"/>
</dbReference>
<evidence type="ECO:0000259" key="19">
    <source>
        <dbReference type="PROSITE" id="PS50103"/>
    </source>
</evidence>
<dbReference type="Pfam" id="PF03131">
    <property type="entry name" value="bZIP_Maf"/>
    <property type="match status" value="1"/>
</dbReference>
<evidence type="ECO:0000313" key="21">
    <source>
        <dbReference type="WBParaSite" id="PTRK_0001324900.1"/>
    </source>
</evidence>
<dbReference type="GO" id="GO:0003677">
    <property type="term" value="F:DNA binding"/>
    <property type="evidence" value="ECO:0007669"/>
    <property type="project" value="UniProtKB-KW"/>
</dbReference>
<dbReference type="PANTHER" id="PTHR14089:SF6">
    <property type="entry name" value="PRE-MRNA-SPLICING FACTOR RBM22"/>
    <property type="match status" value="1"/>
</dbReference>
<keyword evidence="8 14" id="KW-0694">RNA-binding</keyword>
<evidence type="ECO:0000256" key="4">
    <source>
        <dbReference type="ARBA" id="ARBA00022723"/>
    </source>
</evidence>
<dbReference type="AlphaFoldDB" id="A0A0N4ZX35"/>
<dbReference type="InterPro" id="IPR012677">
    <property type="entry name" value="Nucleotide-bd_a/b_plait_sf"/>
</dbReference>
<keyword evidence="7 15" id="KW-0862">Zinc</keyword>
<keyword evidence="9" id="KW-0805">Transcription regulation</keyword>
<sequence length="534" mass="60082">MEVSSHGIHGSLSDGSSPYSLISTSSTGDTNVSSNNNSIQLELTDEELANLSVRQLNQRLQGHNQEVVALLKQRRRTLKNRGYALNCRVRRMQSQHRLEDVNEKLKNEIQSLQCTIQYLQSRLQYYEQFGNTNFTNGMGNFQQTENTSNSNDLNNNPSNLQQIGSYTSNRDFPILCETCLGPNPYTRMMKSKNSSECKVCTRVFTSFRWLPGRGARYKSTEICQLCSKMKNVCQTCMLDLQYGLPVQVRDQILQVNDNMPQDGANREFYLQQQEKNLALTDGTTPGGAYGQIIDDGKNAILMKLARTQPYYDRNKSHICSFFVKGECKRGDECPYRHELPKDPDNPLSQQNIKDRYYGQNDPVAVKLLNKANALPKLIPPEDITITTLYIGGLGDVGVDENDLRDNFYQYGEITNVTIVPDKGCGFVTFANRAAAEKAAIGTFNNLVINDKRLSVRWGKPQTQKINLSSAINLAPDLPNLSTPYGSIIGMKRSKKEDDNESSLPKKATLAGVNNYNSKVKLDNVVYSSMRDDFE</sequence>
<keyword evidence="3" id="KW-0507">mRNA processing</keyword>
<dbReference type="InterPro" id="IPR039171">
    <property type="entry name" value="Cwc2/Slt11"/>
</dbReference>
<dbReference type="PROSITE" id="PS50102">
    <property type="entry name" value="RRM"/>
    <property type="match status" value="1"/>
</dbReference>
<comment type="similarity">
    <text evidence="2">Belongs to the SLT11 family.</text>
</comment>
<feature type="region of interest" description="Disordered" evidence="17">
    <location>
        <begin position="1"/>
        <end position="36"/>
    </location>
</feature>
<dbReference type="FunFam" id="4.10.1000.10:FF:000006">
    <property type="entry name" value="Putative pre-mrna-splicing factor rbm22"/>
    <property type="match status" value="1"/>
</dbReference>
<evidence type="ECO:0000256" key="10">
    <source>
        <dbReference type="ARBA" id="ARBA00023125"/>
    </source>
</evidence>
<reference evidence="21" key="1">
    <citation type="submission" date="2017-02" db="UniProtKB">
        <authorList>
            <consortium name="WormBaseParasite"/>
        </authorList>
    </citation>
    <scope>IDENTIFICATION</scope>
</reference>
<evidence type="ECO:0000256" key="3">
    <source>
        <dbReference type="ARBA" id="ARBA00022664"/>
    </source>
</evidence>
<dbReference type="InterPro" id="IPR004827">
    <property type="entry name" value="bZIP"/>
</dbReference>
<dbReference type="SUPFAM" id="SSF90229">
    <property type="entry name" value="CCCH zinc finger"/>
    <property type="match status" value="1"/>
</dbReference>
<feature type="coiled-coil region" evidence="16">
    <location>
        <begin position="53"/>
        <end position="122"/>
    </location>
</feature>
<dbReference type="Proteomes" id="UP000038045">
    <property type="component" value="Unplaced"/>
</dbReference>
<dbReference type="Gene3D" id="3.30.70.330">
    <property type="match status" value="1"/>
</dbReference>
<dbReference type="Gene3D" id="4.10.1000.10">
    <property type="entry name" value="Zinc finger, CCCH-type"/>
    <property type="match status" value="1"/>
</dbReference>
<evidence type="ECO:0000256" key="13">
    <source>
        <dbReference type="ARBA" id="ARBA00023242"/>
    </source>
</evidence>
<keyword evidence="6 15" id="KW-0863">Zinc-finger</keyword>
<feature type="compositionally biased region" description="Low complexity" evidence="17">
    <location>
        <begin position="16"/>
        <end position="26"/>
    </location>
</feature>
<keyword evidence="13" id="KW-0539">Nucleus</keyword>
<evidence type="ECO:0000256" key="2">
    <source>
        <dbReference type="ARBA" id="ARBA00007781"/>
    </source>
</evidence>
<name>A0A0N4ZX35_PARTI</name>
<dbReference type="GO" id="GO:0006397">
    <property type="term" value="P:mRNA processing"/>
    <property type="evidence" value="ECO:0007669"/>
    <property type="project" value="UniProtKB-KW"/>
</dbReference>
<feature type="domain" description="RRM" evidence="18">
    <location>
        <begin position="386"/>
        <end position="460"/>
    </location>
</feature>
<dbReference type="InterPro" id="IPR004826">
    <property type="entry name" value="bZIP_Maf"/>
</dbReference>
<dbReference type="Pfam" id="PF16131">
    <property type="entry name" value="Torus"/>
    <property type="match status" value="1"/>
</dbReference>
<keyword evidence="11" id="KW-0804">Transcription</keyword>
<evidence type="ECO:0000256" key="8">
    <source>
        <dbReference type="ARBA" id="ARBA00022884"/>
    </source>
</evidence>
<keyword evidence="10" id="KW-0238">DNA-binding</keyword>
<dbReference type="Pfam" id="PF21369">
    <property type="entry name" value="STL11_N"/>
    <property type="match status" value="1"/>
</dbReference>
<dbReference type="InterPro" id="IPR048995">
    <property type="entry name" value="STL11/RBM22-like_N"/>
</dbReference>
<dbReference type="GO" id="GO:0036002">
    <property type="term" value="F:pre-mRNA binding"/>
    <property type="evidence" value="ECO:0007669"/>
    <property type="project" value="TreeGrafter"/>
</dbReference>
<dbReference type="CDD" id="cd14697">
    <property type="entry name" value="bZIP_Maf"/>
    <property type="match status" value="1"/>
</dbReference>
<dbReference type="SMART" id="SM00360">
    <property type="entry name" value="RRM"/>
    <property type="match status" value="1"/>
</dbReference>
<evidence type="ECO:0000256" key="15">
    <source>
        <dbReference type="PROSITE-ProRule" id="PRU00723"/>
    </source>
</evidence>
<evidence type="ECO:0000256" key="16">
    <source>
        <dbReference type="SAM" id="Coils"/>
    </source>
</evidence>
<evidence type="ECO:0000256" key="11">
    <source>
        <dbReference type="ARBA" id="ARBA00023163"/>
    </source>
</evidence>
<evidence type="ECO:0000256" key="17">
    <source>
        <dbReference type="SAM" id="MobiDB-lite"/>
    </source>
</evidence>
<evidence type="ECO:0000259" key="18">
    <source>
        <dbReference type="PROSITE" id="PS50102"/>
    </source>
</evidence>
<dbReference type="SUPFAM" id="SSF47454">
    <property type="entry name" value="A DNA-binding domain in eukaryotic transcription factors"/>
    <property type="match status" value="1"/>
</dbReference>
<evidence type="ECO:0000256" key="6">
    <source>
        <dbReference type="ARBA" id="ARBA00022771"/>
    </source>
</evidence>
<dbReference type="SMART" id="SM00356">
    <property type="entry name" value="ZnF_C3H1"/>
    <property type="match status" value="1"/>
</dbReference>
<evidence type="ECO:0000256" key="5">
    <source>
        <dbReference type="ARBA" id="ARBA00022728"/>
    </source>
</evidence>
<proteinExistence type="inferred from homology"/>
<dbReference type="SMART" id="SM00338">
    <property type="entry name" value="BRLZ"/>
    <property type="match status" value="1"/>
</dbReference>
<keyword evidence="20" id="KW-1185">Reference proteome</keyword>